<name>A0A5C2H2K9_9RHOB</name>
<dbReference type="GO" id="GO:0004252">
    <property type="term" value="F:serine-type endopeptidase activity"/>
    <property type="evidence" value="ECO:0007669"/>
    <property type="project" value="InterPro"/>
</dbReference>
<sequence length="173" mass="18766">MARSRAVRSLCTAGLVVALAGYYLLAFGRLTVNATDSLPDHAYAMVTWPRLPWRGAVVAIDLPEVLAEKLEGDRIYLTKRVAGLAGDPVVQRRDDRLCIATRCVEAQRRDGALLLPLWDAAEVPAGSIAVLGDSPDSLDSRYAVIGAIPHTAIRAVGIAIPFPHWTTLAEWLR</sequence>
<dbReference type="SUPFAM" id="SSF51306">
    <property type="entry name" value="LexA/Signal peptidase"/>
    <property type="match status" value="1"/>
</dbReference>
<keyword evidence="3" id="KW-1185">Reference proteome</keyword>
<dbReference type="Pfam" id="PF10502">
    <property type="entry name" value="Peptidase_S26"/>
    <property type="match status" value="1"/>
</dbReference>
<geneLocation type="plasmid" evidence="2 3">
    <name>p1</name>
</geneLocation>
<dbReference type="InterPro" id="IPR036286">
    <property type="entry name" value="LexA/Signal_pep-like_sf"/>
</dbReference>
<protein>
    <submittedName>
        <fullName evidence="2">Signal peptidase I</fullName>
    </submittedName>
</protein>
<evidence type="ECO:0000313" key="2">
    <source>
        <dbReference type="EMBL" id="QEP30430.1"/>
    </source>
</evidence>
<keyword evidence="2" id="KW-0614">Plasmid</keyword>
<dbReference type="Proteomes" id="UP000237655">
    <property type="component" value="Plasmid p1"/>
</dbReference>
<feature type="domain" description="Peptidase S26" evidence="1">
    <location>
        <begin position="10"/>
        <end position="154"/>
    </location>
</feature>
<dbReference type="InterPro" id="IPR019533">
    <property type="entry name" value="Peptidase_S26"/>
</dbReference>
<evidence type="ECO:0000313" key="3">
    <source>
        <dbReference type="Proteomes" id="UP000237655"/>
    </source>
</evidence>
<dbReference type="RefSeq" id="WP_149615645.1">
    <property type="nucleotide sequence ID" value="NZ_CP043619.1"/>
</dbReference>
<proteinExistence type="predicted"/>
<dbReference type="Gene3D" id="2.10.109.10">
    <property type="entry name" value="Umud Fragment, subunit A"/>
    <property type="match status" value="1"/>
</dbReference>
<gene>
    <name evidence="2" type="ORF">C6Y53_19630</name>
</gene>
<dbReference type="AlphaFoldDB" id="A0A5C2H2K9"/>
<organism evidence="2 3">
    <name type="scientific">Pukyongiella litopenaei</name>
    <dbReference type="NCBI Taxonomy" id="2605946"/>
    <lineage>
        <taxon>Bacteria</taxon>
        <taxon>Pseudomonadati</taxon>
        <taxon>Pseudomonadota</taxon>
        <taxon>Alphaproteobacteria</taxon>
        <taxon>Rhodobacterales</taxon>
        <taxon>Paracoccaceae</taxon>
        <taxon>Pukyongiella</taxon>
    </lineage>
</organism>
<dbReference type="KEGG" id="thas:C6Y53_19630"/>
<evidence type="ECO:0000259" key="1">
    <source>
        <dbReference type="Pfam" id="PF10502"/>
    </source>
</evidence>
<reference evidence="2 3" key="1">
    <citation type="submission" date="2019-09" db="EMBL/GenBank/DDBJ databases">
        <title>Novel bacterium SH-1.</title>
        <authorList>
            <person name="Kim Y.-S."/>
            <person name="Kim K.-H."/>
        </authorList>
    </citation>
    <scope>NUCLEOTIDE SEQUENCE [LARGE SCALE GENOMIC DNA]</scope>
    <source>
        <strain evidence="2 3">SH-1</strain>
        <plasmid evidence="2 3">p1</plasmid>
    </source>
</reference>
<accession>A0A5C2H2K9</accession>
<dbReference type="GO" id="GO:0006465">
    <property type="term" value="P:signal peptide processing"/>
    <property type="evidence" value="ECO:0007669"/>
    <property type="project" value="InterPro"/>
</dbReference>
<dbReference type="EMBL" id="CP043619">
    <property type="protein sequence ID" value="QEP30430.1"/>
    <property type="molecule type" value="Genomic_DNA"/>
</dbReference>